<evidence type="ECO:0000259" key="10">
    <source>
        <dbReference type="Pfam" id="PF21088"/>
    </source>
</evidence>
<feature type="transmembrane region" description="Helical" evidence="7">
    <location>
        <begin position="60"/>
        <end position="78"/>
    </location>
</feature>
<dbReference type="InterPro" id="IPR049278">
    <property type="entry name" value="MS_channel_C"/>
</dbReference>
<keyword evidence="12" id="KW-1185">Reference proteome</keyword>
<dbReference type="PANTHER" id="PTHR30566">
    <property type="entry name" value="YNAI-RELATED MECHANOSENSITIVE ION CHANNEL"/>
    <property type="match status" value="1"/>
</dbReference>
<dbReference type="InterPro" id="IPR023408">
    <property type="entry name" value="MscS_beta-dom_sf"/>
</dbReference>
<feature type="domain" description="Mechanosensitive ion channel MscS" evidence="8">
    <location>
        <begin position="180"/>
        <end position="246"/>
    </location>
</feature>
<dbReference type="GO" id="GO:0008381">
    <property type="term" value="F:mechanosensitive monoatomic ion channel activity"/>
    <property type="evidence" value="ECO:0007669"/>
    <property type="project" value="UniProtKB-ARBA"/>
</dbReference>
<feature type="domain" description="Mechanosensitive ion channel MscS C-terminal" evidence="9">
    <location>
        <begin position="252"/>
        <end position="337"/>
    </location>
</feature>
<evidence type="ECO:0000259" key="8">
    <source>
        <dbReference type="Pfam" id="PF00924"/>
    </source>
</evidence>
<evidence type="ECO:0000256" key="4">
    <source>
        <dbReference type="ARBA" id="ARBA00022692"/>
    </source>
</evidence>
<dbReference type="InterPro" id="IPR011014">
    <property type="entry name" value="MscS_channel_TM-2"/>
</dbReference>
<evidence type="ECO:0000313" key="11">
    <source>
        <dbReference type="EMBL" id="AWH86554.1"/>
    </source>
</evidence>
<organism evidence="11 12">
    <name type="scientific">Flavobacterium album</name>
    <dbReference type="NCBI Taxonomy" id="2175091"/>
    <lineage>
        <taxon>Bacteria</taxon>
        <taxon>Pseudomonadati</taxon>
        <taxon>Bacteroidota</taxon>
        <taxon>Flavobacteriia</taxon>
        <taxon>Flavobacteriales</taxon>
        <taxon>Flavobacteriaceae</taxon>
        <taxon>Flavobacterium</taxon>
    </lineage>
</organism>
<gene>
    <name evidence="11" type="ORF">HYN59_16210</name>
</gene>
<name>A0A2S1R1N7_9FLAO</name>
<dbReference type="InterPro" id="IPR010920">
    <property type="entry name" value="LSM_dom_sf"/>
</dbReference>
<evidence type="ECO:0000256" key="3">
    <source>
        <dbReference type="ARBA" id="ARBA00022475"/>
    </source>
</evidence>
<dbReference type="EMBL" id="CP029186">
    <property type="protein sequence ID" value="AWH86554.1"/>
    <property type="molecule type" value="Genomic_DNA"/>
</dbReference>
<feature type="transmembrane region" description="Helical" evidence="7">
    <location>
        <begin position="90"/>
        <end position="111"/>
    </location>
</feature>
<feature type="domain" description="Mechanosensitive ion channel transmembrane helices 2/3" evidence="10">
    <location>
        <begin position="140"/>
        <end position="178"/>
    </location>
</feature>
<dbReference type="Gene3D" id="1.10.287.1260">
    <property type="match status" value="1"/>
</dbReference>
<dbReference type="PANTHER" id="PTHR30566:SF25">
    <property type="entry name" value="INNER MEMBRANE PROTEIN"/>
    <property type="match status" value="1"/>
</dbReference>
<dbReference type="OrthoDB" id="9809206at2"/>
<dbReference type="Gene3D" id="2.30.30.60">
    <property type="match status" value="1"/>
</dbReference>
<feature type="transmembrane region" description="Helical" evidence="7">
    <location>
        <begin position="17"/>
        <end position="39"/>
    </location>
</feature>
<feature type="transmembrane region" description="Helical" evidence="7">
    <location>
        <begin position="164"/>
        <end position="190"/>
    </location>
</feature>
<keyword evidence="6 7" id="KW-0472">Membrane</keyword>
<dbReference type="RefSeq" id="WP_108779277.1">
    <property type="nucleotide sequence ID" value="NZ_CP029186.1"/>
</dbReference>
<comment type="similarity">
    <text evidence="2">Belongs to the MscS (TC 1.A.23) family.</text>
</comment>
<evidence type="ECO:0000256" key="7">
    <source>
        <dbReference type="SAM" id="Phobius"/>
    </source>
</evidence>
<dbReference type="Proteomes" id="UP000244929">
    <property type="component" value="Chromosome"/>
</dbReference>
<evidence type="ECO:0000256" key="2">
    <source>
        <dbReference type="ARBA" id="ARBA00008017"/>
    </source>
</evidence>
<protein>
    <submittedName>
        <fullName evidence="11">Mechanosensitive ion channel protein MscS</fullName>
    </submittedName>
</protein>
<dbReference type="GO" id="GO:0005886">
    <property type="term" value="C:plasma membrane"/>
    <property type="evidence" value="ECO:0007669"/>
    <property type="project" value="UniProtKB-SubCell"/>
</dbReference>
<keyword evidence="5 7" id="KW-1133">Transmembrane helix</keyword>
<feature type="transmembrane region" description="Helical" evidence="7">
    <location>
        <begin position="132"/>
        <end position="152"/>
    </location>
</feature>
<dbReference type="SUPFAM" id="SSF82689">
    <property type="entry name" value="Mechanosensitive channel protein MscS (YggB), C-terminal domain"/>
    <property type="match status" value="1"/>
</dbReference>
<keyword evidence="4 7" id="KW-0812">Transmembrane</keyword>
<dbReference type="InterPro" id="IPR011066">
    <property type="entry name" value="MscS_channel_C_sf"/>
</dbReference>
<dbReference type="Gene3D" id="3.30.70.100">
    <property type="match status" value="1"/>
</dbReference>
<dbReference type="KEGG" id="falb:HYN59_16210"/>
<evidence type="ECO:0000259" key="9">
    <source>
        <dbReference type="Pfam" id="PF21082"/>
    </source>
</evidence>
<dbReference type="SUPFAM" id="SSF82861">
    <property type="entry name" value="Mechanosensitive channel protein MscS (YggB), transmembrane region"/>
    <property type="match status" value="1"/>
</dbReference>
<proteinExistence type="inferred from homology"/>
<evidence type="ECO:0000256" key="5">
    <source>
        <dbReference type="ARBA" id="ARBA00022989"/>
    </source>
</evidence>
<evidence type="ECO:0000256" key="1">
    <source>
        <dbReference type="ARBA" id="ARBA00004651"/>
    </source>
</evidence>
<evidence type="ECO:0000313" key="12">
    <source>
        <dbReference type="Proteomes" id="UP000244929"/>
    </source>
</evidence>
<comment type="subcellular location">
    <subcellularLocation>
        <location evidence="1">Cell membrane</location>
        <topology evidence="1">Multi-pass membrane protein</topology>
    </subcellularLocation>
</comment>
<reference evidence="11 12" key="1">
    <citation type="submission" date="2018-04" db="EMBL/GenBank/DDBJ databases">
        <title>Genome sequencing of Flavobacterium sp. HYN0059.</title>
        <authorList>
            <person name="Yi H."/>
            <person name="Baek C."/>
        </authorList>
    </citation>
    <scope>NUCLEOTIDE SEQUENCE [LARGE SCALE GENOMIC DNA]</scope>
    <source>
        <strain evidence="11 12">HYN0059</strain>
    </source>
</reference>
<dbReference type="SUPFAM" id="SSF50182">
    <property type="entry name" value="Sm-like ribonucleoproteins"/>
    <property type="match status" value="1"/>
</dbReference>
<dbReference type="Pfam" id="PF21082">
    <property type="entry name" value="MS_channel_3rd"/>
    <property type="match status" value="1"/>
</dbReference>
<keyword evidence="3" id="KW-1003">Cell membrane</keyword>
<accession>A0A2S1R1N7</accession>
<dbReference type="AlphaFoldDB" id="A0A2S1R1N7"/>
<dbReference type="InterPro" id="IPR049142">
    <property type="entry name" value="MS_channel_1st"/>
</dbReference>
<dbReference type="Pfam" id="PF00924">
    <property type="entry name" value="MS_channel_2nd"/>
    <property type="match status" value="1"/>
</dbReference>
<sequence>MNDLFNATFLGNPAKDWFIVTGIITGLMILLKVVKLLVIRRIKKWASGTSTSWDDFIIKMIERNVLPILYVAAFYFPLMSLDFSASAANILQVAFLIVLTFFILRTISATFKKFIFTFISREEDSETKEKQAAGLIVVANIIIWVLGIIFLIDNLGYNVTTLIAGLGVGGIAIALAAQAVLGDLFSYFVIFFDRPFEIGDFVTLDSEAGVIEYIGIKTTRIRTLSGEQLICSNTDLTNSRLHNYKRMEKRRVVFKLGVTYQTPQEQLRLIPEIVKSIIEATPEVQLDRGHFSAFNDSSLDFEFVYYVLSPDYTIYMDRQQKIYLDIVAKFEAEHIDFAYPTRTLFIAQ</sequence>
<dbReference type="InterPro" id="IPR006685">
    <property type="entry name" value="MscS_channel_2nd"/>
</dbReference>
<evidence type="ECO:0000256" key="6">
    <source>
        <dbReference type="ARBA" id="ARBA00023136"/>
    </source>
</evidence>
<dbReference type="Pfam" id="PF21088">
    <property type="entry name" value="MS_channel_1st"/>
    <property type="match status" value="1"/>
</dbReference>